<reference evidence="3" key="2">
    <citation type="submission" date="2015-02" db="EMBL/GenBank/DDBJ databases">
        <authorList>
            <person name="Chooi Y.-H."/>
        </authorList>
    </citation>
    <scope>NUCLEOTIDE SEQUENCE</scope>
    <source>
        <tissue evidence="3">Seedling</tissue>
    </source>
</reference>
<dbReference type="STRING" id="3914.A0A0L9U0M8"/>
<dbReference type="OMA" id="IEDSSWW"/>
<evidence type="ECO:0000313" key="5">
    <source>
        <dbReference type="Proteomes" id="UP000743370"/>
    </source>
</evidence>
<dbReference type="PANTHER" id="PTHR35109">
    <property type="entry name" value="GLUTAMATE RACEMASE"/>
    <property type="match status" value="1"/>
</dbReference>
<sequence>MVRGGITKSNLLLLGGAKRAKSGRNKFSGTAQASTAESSAEVSKTDRRIEDSSWWVPHPRTGIYFPKGHEWVMEDVPEDAARLNQTFWFRNVDGVDIPKQQP</sequence>
<dbReference type="Gramene" id="KOM36232">
    <property type="protein sequence ID" value="KOM36232"/>
    <property type="gene ID" value="LR48_Vigan02g238200"/>
</dbReference>
<dbReference type="Proteomes" id="UP000743370">
    <property type="component" value="Unassembled WGS sequence"/>
</dbReference>
<evidence type="ECO:0000313" key="4">
    <source>
        <dbReference type="Proteomes" id="UP000053144"/>
    </source>
</evidence>
<organism evidence="3 4">
    <name type="scientific">Phaseolus angularis</name>
    <name type="common">Azuki bean</name>
    <name type="synonym">Vigna angularis</name>
    <dbReference type="NCBI Taxonomy" id="3914"/>
    <lineage>
        <taxon>Eukaryota</taxon>
        <taxon>Viridiplantae</taxon>
        <taxon>Streptophyta</taxon>
        <taxon>Embryophyta</taxon>
        <taxon>Tracheophyta</taxon>
        <taxon>Spermatophyta</taxon>
        <taxon>Magnoliopsida</taxon>
        <taxon>eudicotyledons</taxon>
        <taxon>Gunneridae</taxon>
        <taxon>Pentapetalae</taxon>
        <taxon>rosids</taxon>
        <taxon>fabids</taxon>
        <taxon>Fabales</taxon>
        <taxon>Fabaceae</taxon>
        <taxon>Papilionoideae</taxon>
        <taxon>50 kb inversion clade</taxon>
        <taxon>NPAAA clade</taxon>
        <taxon>indigoferoid/millettioid clade</taxon>
        <taxon>Phaseoleae</taxon>
        <taxon>Vigna</taxon>
    </lineage>
</organism>
<reference evidence="2 5" key="3">
    <citation type="submission" date="2020-05" db="EMBL/GenBank/DDBJ databases">
        <title>Vigna angularis (adzuki bean) Var. LongXiaoDou No. 4 denovo assembly.</title>
        <authorList>
            <person name="Xiang H."/>
        </authorList>
    </citation>
    <scope>NUCLEOTIDE SEQUENCE [LARGE SCALE GENOMIC DNA]</scope>
    <source>
        <tissue evidence="2">Leaf</tissue>
    </source>
</reference>
<gene>
    <name evidence="2" type="ORF">HKW66_Vig0196260</name>
    <name evidence="3" type="ORF">LR48_Vigan02g238200</name>
</gene>
<dbReference type="AlphaFoldDB" id="A0A0L9U0M8"/>
<proteinExistence type="predicted"/>
<dbReference type="EMBL" id="CM003372">
    <property type="protein sequence ID" value="KOM36232.1"/>
    <property type="molecule type" value="Genomic_DNA"/>
</dbReference>
<feature type="compositionally biased region" description="Low complexity" evidence="1">
    <location>
        <begin position="28"/>
        <end position="41"/>
    </location>
</feature>
<dbReference type="Proteomes" id="UP000053144">
    <property type="component" value="Chromosome 2"/>
</dbReference>
<evidence type="ECO:0000256" key="1">
    <source>
        <dbReference type="SAM" id="MobiDB-lite"/>
    </source>
</evidence>
<dbReference type="InterPro" id="IPR004926">
    <property type="entry name" value="LEA_3a"/>
</dbReference>
<dbReference type="Pfam" id="PF03242">
    <property type="entry name" value="LEA_3a"/>
    <property type="match status" value="1"/>
</dbReference>
<evidence type="ECO:0000313" key="3">
    <source>
        <dbReference type="EMBL" id="KOM36232.1"/>
    </source>
</evidence>
<name>A0A0L9U0M8_PHAAN</name>
<dbReference type="EMBL" id="JABFOF010000003">
    <property type="protein sequence ID" value="KAG2401338.1"/>
    <property type="molecule type" value="Genomic_DNA"/>
</dbReference>
<dbReference type="PANTHER" id="PTHR35109:SF1">
    <property type="entry name" value="GLUTAMATE RACEMASE"/>
    <property type="match status" value="1"/>
</dbReference>
<accession>A0A0L9U0M8</accession>
<evidence type="ECO:0000313" key="2">
    <source>
        <dbReference type="EMBL" id="KAG2401338.1"/>
    </source>
</evidence>
<reference evidence="4" key="1">
    <citation type="journal article" date="2015" name="Proc. Natl. Acad. Sci. U.S.A.">
        <title>Genome sequencing of adzuki bean (Vigna angularis) provides insight into high starch and low fat accumulation and domestication.</title>
        <authorList>
            <person name="Yang K."/>
            <person name="Tian Z."/>
            <person name="Chen C."/>
            <person name="Luo L."/>
            <person name="Zhao B."/>
            <person name="Wang Z."/>
            <person name="Yu L."/>
            <person name="Li Y."/>
            <person name="Sun Y."/>
            <person name="Li W."/>
            <person name="Chen Y."/>
            <person name="Li Y."/>
            <person name="Zhang Y."/>
            <person name="Ai D."/>
            <person name="Zhao J."/>
            <person name="Shang C."/>
            <person name="Ma Y."/>
            <person name="Wu B."/>
            <person name="Wang M."/>
            <person name="Gao L."/>
            <person name="Sun D."/>
            <person name="Zhang P."/>
            <person name="Guo F."/>
            <person name="Wang W."/>
            <person name="Li Y."/>
            <person name="Wang J."/>
            <person name="Varshney R.K."/>
            <person name="Wang J."/>
            <person name="Ling H.Q."/>
            <person name="Wan P."/>
        </authorList>
    </citation>
    <scope>NUCLEOTIDE SEQUENCE</scope>
    <source>
        <strain evidence="4">cv. Jingnong 6</strain>
    </source>
</reference>
<feature type="region of interest" description="Disordered" evidence="1">
    <location>
        <begin position="21"/>
        <end position="50"/>
    </location>
</feature>
<protein>
    <submittedName>
        <fullName evidence="3">Uncharacterized protein</fullName>
    </submittedName>
</protein>
<dbReference type="OrthoDB" id="1930788at2759"/>
<dbReference type="KEGG" id="var:108325620"/>